<proteinExistence type="predicted"/>
<reference evidence="1" key="1">
    <citation type="submission" date="2019-12" db="EMBL/GenBank/DDBJ databases">
        <title>Actinomadura physcomitrii sp. nov., a novel actinomycete isolated from moss [Physcomitrium sphaericum (Ludw) Fuernr].</title>
        <authorList>
            <person name="Zhuang X."/>
        </authorList>
    </citation>
    <scope>NUCLEOTIDE SEQUENCE [LARGE SCALE GENOMIC DNA]</scope>
    <source>
        <strain evidence="1">LD22</strain>
    </source>
</reference>
<organism evidence="1 2">
    <name type="scientific">Actinomadura physcomitrii</name>
    <dbReference type="NCBI Taxonomy" id="2650748"/>
    <lineage>
        <taxon>Bacteria</taxon>
        <taxon>Bacillati</taxon>
        <taxon>Actinomycetota</taxon>
        <taxon>Actinomycetes</taxon>
        <taxon>Streptosporangiales</taxon>
        <taxon>Thermomonosporaceae</taxon>
        <taxon>Actinomadura</taxon>
    </lineage>
</organism>
<keyword evidence="2" id="KW-1185">Reference proteome</keyword>
<evidence type="ECO:0000313" key="2">
    <source>
        <dbReference type="Proteomes" id="UP000462055"/>
    </source>
</evidence>
<name>A0A6I4M7S5_9ACTN</name>
<dbReference type="Proteomes" id="UP000462055">
    <property type="component" value="Unassembled WGS sequence"/>
</dbReference>
<sequence length="154" mass="16463">MATAVVRVVIDPDGRLAAGAYEAGLRRLESAGLEVIASPAGRLPERRREIELIVEDGGGELRTGPYLDECRTAFGLEPELGVITYVSRGTDDDALGVLRRFGLSGEVERTVEGGEEVVTVAIPRDAGRRVPESRLHTALEAALNCEVRIVAAPD</sequence>
<evidence type="ECO:0000313" key="1">
    <source>
        <dbReference type="EMBL" id="MVZ99780.1"/>
    </source>
</evidence>
<gene>
    <name evidence="1" type="ORF">F8568_005190</name>
</gene>
<protein>
    <submittedName>
        <fullName evidence="1">Uncharacterized protein</fullName>
    </submittedName>
</protein>
<comment type="caution">
    <text evidence="1">The sequence shown here is derived from an EMBL/GenBank/DDBJ whole genome shotgun (WGS) entry which is preliminary data.</text>
</comment>
<dbReference type="EMBL" id="WBMS02000003">
    <property type="protein sequence ID" value="MVZ99780.1"/>
    <property type="molecule type" value="Genomic_DNA"/>
</dbReference>
<accession>A0A6I4M7S5</accession>
<dbReference type="RefSeq" id="WP_151591909.1">
    <property type="nucleotide sequence ID" value="NZ_WBMS02000003.1"/>
</dbReference>
<dbReference type="AlphaFoldDB" id="A0A6I4M7S5"/>